<accession>A0A2Z7ALW1</accession>
<protein>
    <recommendedName>
        <fullName evidence="4">Spindle pole body component 110-like</fullName>
    </recommendedName>
</protein>
<dbReference type="AlphaFoldDB" id="A0A2Z7ALW1"/>
<organism evidence="2 3">
    <name type="scientific">Dorcoceras hygrometricum</name>
    <dbReference type="NCBI Taxonomy" id="472368"/>
    <lineage>
        <taxon>Eukaryota</taxon>
        <taxon>Viridiplantae</taxon>
        <taxon>Streptophyta</taxon>
        <taxon>Embryophyta</taxon>
        <taxon>Tracheophyta</taxon>
        <taxon>Spermatophyta</taxon>
        <taxon>Magnoliopsida</taxon>
        <taxon>eudicotyledons</taxon>
        <taxon>Gunneridae</taxon>
        <taxon>Pentapetalae</taxon>
        <taxon>asterids</taxon>
        <taxon>lamiids</taxon>
        <taxon>Lamiales</taxon>
        <taxon>Gesneriaceae</taxon>
        <taxon>Didymocarpoideae</taxon>
        <taxon>Trichosporeae</taxon>
        <taxon>Loxocarpinae</taxon>
        <taxon>Dorcoceras</taxon>
    </lineage>
</organism>
<proteinExistence type="predicted"/>
<sequence length="100" mass="11300">MRDALSKLSTENEELRSRPQEMMDENQRLDDIISSWTKSSTSLQKLQRAMKSSGDKSGLGYGSDESSMAEPSTHPQLDRTKFHTMSFVKSSTRQPEEAKS</sequence>
<gene>
    <name evidence="2" type="ORF">F511_15530</name>
</gene>
<feature type="region of interest" description="Disordered" evidence="1">
    <location>
        <begin position="43"/>
        <end position="100"/>
    </location>
</feature>
<evidence type="ECO:0000313" key="3">
    <source>
        <dbReference type="Proteomes" id="UP000250235"/>
    </source>
</evidence>
<reference evidence="2 3" key="1">
    <citation type="journal article" date="2015" name="Proc. Natl. Acad. Sci. U.S.A.">
        <title>The resurrection genome of Boea hygrometrica: A blueprint for survival of dehydration.</title>
        <authorList>
            <person name="Xiao L."/>
            <person name="Yang G."/>
            <person name="Zhang L."/>
            <person name="Yang X."/>
            <person name="Zhao S."/>
            <person name="Ji Z."/>
            <person name="Zhou Q."/>
            <person name="Hu M."/>
            <person name="Wang Y."/>
            <person name="Chen M."/>
            <person name="Xu Y."/>
            <person name="Jin H."/>
            <person name="Xiao X."/>
            <person name="Hu G."/>
            <person name="Bao F."/>
            <person name="Hu Y."/>
            <person name="Wan P."/>
            <person name="Li L."/>
            <person name="Deng X."/>
            <person name="Kuang T."/>
            <person name="Xiang C."/>
            <person name="Zhu J.K."/>
            <person name="Oliver M.J."/>
            <person name="He Y."/>
        </authorList>
    </citation>
    <scope>NUCLEOTIDE SEQUENCE [LARGE SCALE GENOMIC DNA]</scope>
    <source>
        <strain evidence="3">cv. XS01</strain>
    </source>
</reference>
<feature type="compositionally biased region" description="Polar residues" evidence="1">
    <location>
        <begin position="64"/>
        <end position="75"/>
    </location>
</feature>
<dbReference type="Proteomes" id="UP000250235">
    <property type="component" value="Unassembled WGS sequence"/>
</dbReference>
<evidence type="ECO:0000313" key="2">
    <source>
        <dbReference type="EMBL" id="KZV22785.1"/>
    </source>
</evidence>
<feature type="compositionally biased region" description="Basic and acidic residues" evidence="1">
    <location>
        <begin position="13"/>
        <end position="25"/>
    </location>
</feature>
<feature type="region of interest" description="Disordered" evidence="1">
    <location>
        <begin position="1"/>
        <end position="25"/>
    </location>
</feature>
<dbReference type="EMBL" id="KV014107">
    <property type="protein sequence ID" value="KZV22785.1"/>
    <property type="molecule type" value="Genomic_DNA"/>
</dbReference>
<name>A0A2Z7ALW1_9LAMI</name>
<keyword evidence="3" id="KW-1185">Reference proteome</keyword>
<evidence type="ECO:0008006" key="4">
    <source>
        <dbReference type="Google" id="ProtNLM"/>
    </source>
</evidence>
<evidence type="ECO:0000256" key="1">
    <source>
        <dbReference type="SAM" id="MobiDB-lite"/>
    </source>
</evidence>